<evidence type="ECO:0000256" key="1">
    <source>
        <dbReference type="ARBA" id="ARBA00004123"/>
    </source>
</evidence>
<dbReference type="RefSeq" id="XP_044918984.1">
    <property type="nucleotide sequence ID" value="XM_045063049.1"/>
</dbReference>
<keyword evidence="20" id="KW-1185">Reference proteome</keyword>
<name>A0A8U0UL95_MUSPF</name>
<comment type="catalytic activity">
    <reaction evidence="15">
        <text>L-seryl-[protein] + ATP = O-phospho-L-seryl-[protein] + ADP + H(+)</text>
        <dbReference type="Rhea" id="RHEA:17989"/>
        <dbReference type="Rhea" id="RHEA-COMP:9863"/>
        <dbReference type="Rhea" id="RHEA-COMP:11604"/>
        <dbReference type="ChEBI" id="CHEBI:15378"/>
        <dbReference type="ChEBI" id="CHEBI:29999"/>
        <dbReference type="ChEBI" id="CHEBI:30616"/>
        <dbReference type="ChEBI" id="CHEBI:83421"/>
        <dbReference type="ChEBI" id="CHEBI:456216"/>
        <dbReference type="EC" id="2.7.11.1"/>
    </reaction>
</comment>
<evidence type="ECO:0000256" key="12">
    <source>
        <dbReference type="ARBA" id="ARBA00023163"/>
    </source>
</evidence>
<dbReference type="GO" id="GO:0016605">
    <property type="term" value="C:PML body"/>
    <property type="evidence" value="ECO:0007669"/>
    <property type="project" value="TreeGrafter"/>
</dbReference>
<proteinExistence type="inferred from homology"/>
<evidence type="ECO:0000256" key="7">
    <source>
        <dbReference type="ARBA" id="ARBA00022741"/>
    </source>
</evidence>
<keyword evidence="13" id="KW-0539">Nucleus</keyword>
<keyword evidence="4" id="KW-0723">Serine/threonine-protein kinase</keyword>
<keyword evidence="5" id="KW-0597">Phosphoprotein</keyword>
<dbReference type="InterPro" id="IPR011009">
    <property type="entry name" value="Kinase-like_dom_sf"/>
</dbReference>
<feature type="compositionally biased region" description="Low complexity" evidence="18">
    <location>
        <begin position="895"/>
        <end position="909"/>
    </location>
</feature>
<dbReference type="AlphaFoldDB" id="A0A8U0UL95"/>
<feature type="compositionally biased region" description="Low complexity" evidence="18">
    <location>
        <begin position="995"/>
        <end position="1024"/>
    </location>
</feature>
<comment type="catalytic activity">
    <reaction evidence="14">
        <text>L-threonyl-[protein] + ATP = O-phospho-L-threonyl-[protein] + ADP + H(+)</text>
        <dbReference type="Rhea" id="RHEA:46608"/>
        <dbReference type="Rhea" id="RHEA-COMP:11060"/>
        <dbReference type="Rhea" id="RHEA-COMP:11605"/>
        <dbReference type="ChEBI" id="CHEBI:15378"/>
        <dbReference type="ChEBI" id="CHEBI:30013"/>
        <dbReference type="ChEBI" id="CHEBI:30616"/>
        <dbReference type="ChEBI" id="CHEBI:61977"/>
        <dbReference type="ChEBI" id="CHEBI:456216"/>
        <dbReference type="EC" id="2.7.11.1"/>
    </reaction>
</comment>
<gene>
    <name evidence="21" type="primary">HIPK2</name>
</gene>
<feature type="compositionally biased region" description="Polar residues" evidence="18">
    <location>
        <begin position="765"/>
        <end position="786"/>
    </location>
</feature>
<dbReference type="PROSITE" id="PS00108">
    <property type="entry name" value="PROTEIN_KINASE_ST"/>
    <property type="match status" value="1"/>
</dbReference>
<evidence type="ECO:0000256" key="10">
    <source>
        <dbReference type="ARBA" id="ARBA00022843"/>
    </source>
</evidence>
<dbReference type="Gene3D" id="3.30.200.20">
    <property type="entry name" value="Phosphorylase Kinase, domain 1"/>
    <property type="match status" value="1"/>
</dbReference>
<evidence type="ECO:0000256" key="17">
    <source>
        <dbReference type="PROSITE-ProRule" id="PRU10141"/>
    </source>
</evidence>
<dbReference type="FunFam" id="3.30.200.20:FF:000022">
    <property type="entry name" value="Homeodomain-interacting protein kinase 2 isoform 1"/>
    <property type="match status" value="1"/>
</dbReference>
<evidence type="ECO:0000256" key="2">
    <source>
        <dbReference type="ARBA" id="ARBA00012513"/>
    </source>
</evidence>
<evidence type="ECO:0000256" key="15">
    <source>
        <dbReference type="ARBA" id="ARBA00048679"/>
    </source>
</evidence>
<dbReference type="SMART" id="SM00220">
    <property type="entry name" value="S_TKc"/>
    <property type="match status" value="1"/>
</dbReference>
<dbReference type="CDD" id="cd14227">
    <property type="entry name" value="STKc_HIPK2"/>
    <property type="match status" value="1"/>
</dbReference>
<keyword evidence="8 21" id="KW-0418">Kinase</keyword>
<comment type="similarity">
    <text evidence="16">Belongs to the protein kinase superfamily. CMGC Ser/Thr protein kinase family. HIPK subfamily.</text>
</comment>
<evidence type="ECO:0000259" key="19">
    <source>
        <dbReference type="PROSITE" id="PS50011"/>
    </source>
</evidence>
<feature type="binding site" evidence="17">
    <location>
        <position position="228"/>
    </location>
    <ligand>
        <name>ATP</name>
        <dbReference type="ChEBI" id="CHEBI:30616"/>
    </ligand>
</feature>
<feature type="region of interest" description="Disordered" evidence="18">
    <location>
        <begin position="1211"/>
        <end position="1230"/>
    </location>
</feature>
<feature type="region of interest" description="Disordered" evidence="18">
    <location>
        <begin position="895"/>
        <end position="928"/>
    </location>
</feature>
<dbReference type="PANTHER" id="PTHR24058">
    <property type="entry name" value="DUAL SPECIFICITY PROTEIN KINASE"/>
    <property type="match status" value="1"/>
</dbReference>
<evidence type="ECO:0000313" key="20">
    <source>
        <dbReference type="Proteomes" id="UP000000715"/>
    </source>
</evidence>
<evidence type="ECO:0000256" key="9">
    <source>
        <dbReference type="ARBA" id="ARBA00022840"/>
    </source>
</evidence>
<dbReference type="CTD" id="28996"/>
<evidence type="ECO:0000256" key="13">
    <source>
        <dbReference type="ARBA" id="ARBA00023242"/>
    </source>
</evidence>
<dbReference type="PROSITE" id="PS50011">
    <property type="entry name" value="PROTEIN_KINASE_DOM"/>
    <property type="match status" value="1"/>
</dbReference>
<dbReference type="EC" id="2.7.11.1" evidence="2"/>
<dbReference type="GO" id="GO:0042771">
    <property type="term" value="P:intrinsic apoptotic signaling pathway in response to DNA damage by p53 class mediator"/>
    <property type="evidence" value="ECO:0007669"/>
    <property type="project" value="TreeGrafter"/>
</dbReference>
<feature type="compositionally biased region" description="Low complexity" evidence="18">
    <location>
        <begin position="787"/>
        <end position="801"/>
    </location>
</feature>
<evidence type="ECO:0000256" key="16">
    <source>
        <dbReference type="ARBA" id="ARBA00061380"/>
    </source>
</evidence>
<feature type="region of interest" description="Disordered" evidence="18">
    <location>
        <begin position="764"/>
        <end position="813"/>
    </location>
</feature>
<dbReference type="SUPFAM" id="SSF56112">
    <property type="entry name" value="Protein kinase-like (PK-like)"/>
    <property type="match status" value="1"/>
</dbReference>
<dbReference type="GO" id="GO:0003714">
    <property type="term" value="F:transcription corepressor activity"/>
    <property type="evidence" value="ECO:0007669"/>
    <property type="project" value="TreeGrafter"/>
</dbReference>
<evidence type="ECO:0000256" key="4">
    <source>
        <dbReference type="ARBA" id="ARBA00022527"/>
    </source>
</evidence>
<keyword evidence="3" id="KW-1017">Isopeptide bond</keyword>
<feature type="compositionally biased region" description="Pro residues" evidence="18">
    <location>
        <begin position="1062"/>
        <end position="1081"/>
    </location>
</feature>
<evidence type="ECO:0000313" key="21">
    <source>
        <dbReference type="RefSeq" id="XP_044918984.1"/>
    </source>
</evidence>
<keyword evidence="9 17" id="KW-0067">ATP-binding</keyword>
<keyword evidence="10" id="KW-0832">Ubl conjugation</keyword>
<evidence type="ECO:0000256" key="6">
    <source>
        <dbReference type="ARBA" id="ARBA00022679"/>
    </source>
</evidence>
<dbReference type="GO" id="GO:0003677">
    <property type="term" value="F:DNA binding"/>
    <property type="evidence" value="ECO:0007669"/>
    <property type="project" value="UniProtKB-KW"/>
</dbReference>
<keyword evidence="11" id="KW-0805">Transcription regulation</keyword>
<dbReference type="GO" id="GO:0007224">
    <property type="term" value="P:smoothened signaling pathway"/>
    <property type="evidence" value="ECO:0007669"/>
    <property type="project" value="TreeGrafter"/>
</dbReference>
<reference evidence="21" key="1">
    <citation type="submission" date="2025-08" db="UniProtKB">
        <authorList>
            <consortium name="RefSeq"/>
        </authorList>
    </citation>
    <scope>IDENTIFICATION</scope>
    <source>
        <tissue evidence="21">Brain</tissue>
    </source>
</reference>
<dbReference type="PANTHER" id="PTHR24058:SF53">
    <property type="entry name" value="HOMEODOMAIN-INTERACTING PROTEIN KINASE 2"/>
    <property type="match status" value="1"/>
</dbReference>
<evidence type="ECO:0000256" key="5">
    <source>
        <dbReference type="ARBA" id="ARBA00022553"/>
    </source>
</evidence>
<feature type="compositionally biased region" description="Low complexity" evidence="18">
    <location>
        <begin position="1133"/>
        <end position="1145"/>
    </location>
</feature>
<dbReference type="GO" id="GO:0045944">
    <property type="term" value="P:positive regulation of transcription by RNA polymerase II"/>
    <property type="evidence" value="ECO:0007669"/>
    <property type="project" value="TreeGrafter"/>
</dbReference>
<protein>
    <recommendedName>
        <fullName evidence="2">non-specific serine/threonine protein kinase</fullName>
        <ecNumber evidence="2">2.7.11.1</ecNumber>
    </recommendedName>
</protein>
<dbReference type="GO" id="GO:0004674">
    <property type="term" value="F:protein serine/threonine kinase activity"/>
    <property type="evidence" value="ECO:0007669"/>
    <property type="project" value="UniProtKB-KW"/>
</dbReference>
<keyword evidence="21" id="KW-0238">DNA-binding</keyword>
<evidence type="ECO:0000256" key="8">
    <source>
        <dbReference type="ARBA" id="ARBA00022777"/>
    </source>
</evidence>
<feature type="region of interest" description="Disordered" evidence="18">
    <location>
        <begin position="960"/>
        <end position="1145"/>
    </location>
</feature>
<evidence type="ECO:0000256" key="18">
    <source>
        <dbReference type="SAM" id="MobiDB-lite"/>
    </source>
</evidence>
<evidence type="ECO:0000256" key="14">
    <source>
        <dbReference type="ARBA" id="ARBA00047899"/>
    </source>
</evidence>
<keyword evidence="21" id="KW-0371">Homeobox</keyword>
<feature type="compositionally biased region" description="Low complexity" evidence="18">
    <location>
        <begin position="961"/>
        <end position="988"/>
    </location>
</feature>
<dbReference type="Gene3D" id="1.10.510.10">
    <property type="entry name" value="Transferase(Phosphotransferase) domain 1"/>
    <property type="match status" value="1"/>
</dbReference>
<dbReference type="InterPro" id="IPR050494">
    <property type="entry name" value="Ser_Thr_dual-spec_kinase"/>
</dbReference>
<evidence type="ECO:0000256" key="11">
    <source>
        <dbReference type="ARBA" id="ARBA00023015"/>
    </source>
</evidence>
<dbReference type="PROSITE" id="PS00107">
    <property type="entry name" value="PROTEIN_KINASE_ATP"/>
    <property type="match status" value="1"/>
</dbReference>
<feature type="domain" description="Protein kinase" evidence="19">
    <location>
        <begin position="199"/>
        <end position="527"/>
    </location>
</feature>
<dbReference type="Pfam" id="PF00069">
    <property type="entry name" value="Pkinase"/>
    <property type="match status" value="1"/>
</dbReference>
<dbReference type="GO" id="GO:0004713">
    <property type="term" value="F:protein tyrosine kinase activity"/>
    <property type="evidence" value="ECO:0007669"/>
    <property type="project" value="TreeGrafter"/>
</dbReference>
<keyword evidence="7 17" id="KW-0547">Nucleotide-binding</keyword>
<dbReference type="GeneID" id="101679406"/>
<accession>A0A8U0UL95</accession>
<dbReference type="GO" id="GO:0003713">
    <property type="term" value="F:transcription coactivator activity"/>
    <property type="evidence" value="ECO:0007669"/>
    <property type="project" value="TreeGrafter"/>
</dbReference>
<dbReference type="Proteomes" id="UP000000715">
    <property type="component" value="Unplaced"/>
</dbReference>
<feature type="region of interest" description="Disordered" evidence="18">
    <location>
        <begin position="1167"/>
        <end position="1199"/>
    </location>
</feature>
<dbReference type="GO" id="GO:0005524">
    <property type="term" value="F:ATP binding"/>
    <property type="evidence" value="ECO:0007669"/>
    <property type="project" value="UniProtKB-UniRule"/>
</dbReference>
<dbReference type="FunFam" id="1.10.510.10:FF:000029">
    <property type="entry name" value="Homeodomain-interacting protein kinase 2 isoform 1"/>
    <property type="match status" value="1"/>
</dbReference>
<sequence>MAPVYEGMASHVQVFSPHTLQSSAFCSVKKLKVEPSSTWDMTGYGSHSKVYSQSKNIPPSQPATTTVSTSLPIPNPSLPYEQTIIFPGSTGHIVVTSASSTSVTGQVLSGPHNLMRRSTVSLLDTYQKCGLKRKSEEIENTSSVQIIEEHPPMIQNNASGATVATATTSTATSKNSGSNSEGDYQLVQHEVLCSMTNTYEVLEFLGRGTFGQVVKCWKRGTNEIVAIKILKNHPSYARQGQIEVSILARLSTESADDYNFVRAYECFQHKNHTCLVFEMLEQNLYDFLKQNKFSPLPLKYIRPVLQQVATALMKLKSLGLIHADLKPENIMLVDPSRQPYRVKVIDFGSASHVSKAVCSTYLQSRYYRAPEIILGLPFCEAIDMWSLGCVIAELFLGWPLYPGASEYDQIRYISQTQGLPAEYLLSAGTKTTRFFNRDTDSPYPLWRLKTPDDHEAETGIKSKEARKYIFNCLDDMAQVNMTTDLEGSDMLVEKADRREFIDLLKKMLTIDADKRITPIETLNHPFVTMTHLLDFPHSTHVKSCFQNMEICKRRVNMYDTVNQSKTPFITHVAPSTSTNLTMTFNNQLNTVHNQPSAASMAAVAQRSMPLQTGTAQICARPDPFQQALIVCPPGFQGLQASPSKHAGYSVRMENAVPIVTQAPGAQPLQIQPGLLAQAWPSGTQQILLPPAWQQLTGVATHTSVQHATVIPETMAGTQQLADWRNTHAHGSHYNPIMQQPTLLTGHVTLPAAQPLNVGVAHVMRQQPTSTTSSRKSKQHQSSARNVSTCEVSSSQAVSSPQRSKRVKENTPPRCALVHNSPACSSSVTCGWGDGASSTTRERQRQTIVIPDTPSPTVSVITISSDTDEEEEQKHAPTSTVSKQRKNVISCVTVHDSPYSDSSSNTSPYSVQHRAGHHTNTFDTKGGLETHCTGNPRTIIVPPLKTQASEVLVECDSLVPVTTSQHSSYKSKSSSNVTSTSGHSSGSSSGAIAYRQQRPGPHFQQQQPLNLSQPSPGASPSPGSAAHHRRARREPPPAAGLHHPHDGSGPVLLPAQQPQPRHCAPPPGRRSRSSPPPHPAPPLHLHGTRGLGLHWHRGPPGGLPRLGTPHRAAHCLPGQHRPPGPREHGPPGPALAHHPPESVSSPVCPPDLHQRLSSLHRLHWIPTEPRQGQPVPLHINTGRGGEGRGDGQRGGGRRGKAGAGLFILKMRHTNNATGQGGQGAGTDTNET</sequence>
<keyword evidence="6" id="KW-0808">Transferase</keyword>
<comment type="subcellular location">
    <subcellularLocation>
        <location evidence="1">Nucleus</location>
    </subcellularLocation>
</comment>
<dbReference type="GO" id="GO:0046332">
    <property type="term" value="F:SMAD binding"/>
    <property type="evidence" value="ECO:0007669"/>
    <property type="project" value="TreeGrafter"/>
</dbReference>
<evidence type="ECO:0000256" key="3">
    <source>
        <dbReference type="ARBA" id="ARBA00022499"/>
    </source>
</evidence>
<dbReference type="InterPro" id="IPR000719">
    <property type="entry name" value="Prot_kinase_dom"/>
</dbReference>
<dbReference type="InterPro" id="IPR008271">
    <property type="entry name" value="Ser/Thr_kinase_AS"/>
</dbReference>
<organism evidence="20 21">
    <name type="scientific">Mustela putorius furo</name>
    <name type="common">European domestic ferret</name>
    <name type="synonym">Mustela furo</name>
    <dbReference type="NCBI Taxonomy" id="9669"/>
    <lineage>
        <taxon>Eukaryota</taxon>
        <taxon>Metazoa</taxon>
        <taxon>Chordata</taxon>
        <taxon>Craniata</taxon>
        <taxon>Vertebrata</taxon>
        <taxon>Euteleostomi</taxon>
        <taxon>Mammalia</taxon>
        <taxon>Eutheria</taxon>
        <taxon>Laurasiatheria</taxon>
        <taxon>Carnivora</taxon>
        <taxon>Caniformia</taxon>
        <taxon>Musteloidea</taxon>
        <taxon>Mustelidae</taxon>
        <taxon>Mustelinae</taxon>
        <taxon>Mustela</taxon>
    </lineage>
</organism>
<dbReference type="InterPro" id="IPR017441">
    <property type="entry name" value="Protein_kinase_ATP_BS"/>
</dbReference>
<keyword evidence="12" id="KW-0804">Transcription</keyword>
<dbReference type="GO" id="GO:0005737">
    <property type="term" value="C:cytoplasm"/>
    <property type="evidence" value="ECO:0007669"/>
    <property type="project" value="UniProtKB-ARBA"/>
</dbReference>